<evidence type="ECO:0000313" key="2">
    <source>
        <dbReference type="EMBL" id="CBH97971.1"/>
    </source>
</evidence>
<reference evidence="2" key="1">
    <citation type="submission" date="2009-10" db="EMBL/GenBank/DDBJ databases">
        <title>Diversity of trophic interactions inside an arsenic-rich microbial ecosystem.</title>
        <authorList>
            <person name="Bertin P.N."/>
            <person name="Heinrich-Salmeron A."/>
            <person name="Pelletier E."/>
            <person name="Goulhen-Chollet F."/>
            <person name="Arsene-Ploetze F."/>
            <person name="Gallien S."/>
            <person name="Calteau A."/>
            <person name="Vallenet D."/>
            <person name="Casiot C."/>
            <person name="Chane-Woon-Ming B."/>
            <person name="Giloteaux L."/>
            <person name="Barakat M."/>
            <person name="Bonnefoy V."/>
            <person name="Bruneel O."/>
            <person name="Chandler M."/>
            <person name="Cleiss J."/>
            <person name="Duran R."/>
            <person name="Elbaz-Poulichet F."/>
            <person name="Fonknechten N."/>
            <person name="Lauga B."/>
            <person name="Mornico D."/>
            <person name="Ortet P."/>
            <person name="Schaeffer C."/>
            <person name="Siguier P."/>
            <person name="Alexander Thil Smith A."/>
            <person name="Van Dorsselaer A."/>
            <person name="Weissenbach J."/>
            <person name="Medigue C."/>
            <person name="Le Paslier D."/>
        </authorList>
    </citation>
    <scope>NUCLEOTIDE SEQUENCE</scope>
</reference>
<sequence>MSPGRTPRGRSRSTDAPELGPGSVGPSPAADVMHGDQETDWAAMPYACVHPRLNAVVMTGCGSVQTYGVLSAIVFTWPFRLYLDKESS</sequence>
<evidence type="ECO:0000256" key="1">
    <source>
        <dbReference type="SAM" id="MobiDB-lite"/>
    </source>
</evidence>
<gene>
    <name evidence="2" type="ORF">CARN2_3447</name>
</gene>
<dbReference type="EMBL" id="CABM01000048">
    <property type="protein sequence ID" value="CBH97971.1"/>
    <property type="molecule type" value="Genomic_DNA"/>
</dbReference>
<organism evidence="2">
    <name type="scientific">mine drainage metagenome</name>
    <dbReference type="NCBI Taxonomy" id="410659"/>
    <lineage>
        <taxon>unclassified sequences</taxon>
        <taxon>metagenomes</taxon>
        <taxon>ecological metagenomes</taxon>
    </lineage>
</organism>
<proteinExistence type="predicted"/>
<dbReference type="AlphaFoldDB" id="E6PSR4"/>
<protein>
    <submittedName>
        <fullName evidence="2">Uncharacterized protein</fullName>
    </submittedName>
</protein>
<feature type="region of interest" description="Disordered" evidence="1">
    <location>
        <begin position="1"/>
        <end position="36"/>
    </location>
</feature>
<comment type="caution">
    <text evidence="2">The sequence shown here is derived from an EMBL/GenBank/DDBJ whole genome shotgun (WGS) entry which is preliminary data.</text>
</comment>
<name>E6PSR4_9ZZZZ</name>
<accession>E6PSR4</accession>